<dbReference type="Proteomes" id="UP000001261">
    <property type="component" value="Unassembled WGS sequence"/>
</dbReference>
<evidence type="ECO:0000313" key="1">
    <source>
        <dbReference type="EMBL" id="EAS33351.3"/>
    </source>
</evidence>
<dbReference type="InParanoid" id="J3KDC5"/>
<evidence type="ECO:0000313" key="2">
    <source>
        <dbReference type="Proteomes" id="UP000001261"/>
    </source>
</evidence>
<dbReference type="KEGG" id="cim:CIMG_04375"/>
<dbReference type="AlphaFoldDB" id="J3KDC5"/>
<dbReference type="EMBL" id="GG704914">
    <property type="protein sequence ID" value="EAS33351.3"/>
    <property type="molecule type" value="Genomic_DNA"/>
</dbReference>
<organism evidence="1 2">
    <name type="scientific">Coccidioides immitis (strain RS)</name>
    <name type="common">Valley fever fungus</name>
    <dbReference type="NCBI Taxonomy" id="246410"/>
    <lineage>
        <taxon>Eukaryota</taxon>
        <taxon>Fungi</taxon>
        <taxon>Dikarya</taxon>
        <taxon>Ascomycota</taxon>
        <taxon>Pezizomycotina</taxon>
        <taxon>Eurotiomycetes</taxon>
        <taxon>Eurotiomycetidae</taxon>
        <taxon>Onygenales</taxon>
        <taxon>Onygenaceae</taxon>
        <taxon>Coccidioides</taxon>
    </lineage>
</organism>
<dbReference type="VEuPathDB" id="FungiDB:CIMG_04375"/>
<keyword evidence="2" id="KW-1185">Reference proteome</keyword>
<name>J3KDC5_COCIM</name>
<reference evidence="2" key="2">
    <citation type="journal article" date="2010" name="Genome Res.">
        <title>Population genomic sequencing of Coccidioides fungi reveals recent hybridization and transposon control.</title>
        <authorList>
            <person name="Neafsey D.E."/>
            <person name="Barker B.M."/>
            <person name="Sharpton T.J."/>
            <person name="Stajich J.E."/>
            <person name="Park D.J."/>
            <person name="Whiston E."/>
            <person name="Hung C.-Y."/>
            <person name="McMahan C."/>
            <person name="White J."/>
            <person name="Sykes S."/>
            <person name="Heiman D."/>
            <person name="Young S."/>
            <person name="Zeng Q."/>
            <person name="Abouelleil A."/>
            <person name="Aftuck L."/>
            <person name="Bessette D."/>
            <person name="Brown A."/>
            <person name="FitzGerald M."/>
            <person name="Lui A."/>
            <person name="Macdonald J.P."/>
            <person name="Priest M."/>
            <person name="Orbach M.J."/>
            <person name="Galgiani J.N."/>
            <person name="Kirkland T.N."/>
            <person name="Cole G.T."/>
            <person name="Birren B.W."/>
            <person name="Henn M.R."/>
            <person name="Taylor J.W."/>
            <person name="Rounsley S.D."/>
        </authorList>
    </citation>
    <scope>GENOME REANNOTATION</scope>
    <source>
        <strain evidence="2">RS</strain>
    </source>
</reference>
<protein>
    <submittedName>
        <fullName evidence="1">Uncharacterized protein</fullName>
    </submittedName>
</protein>
<accession>J3KDC5</accession>
<reference evidence="2" key="1">
    <citation type="journal article" date="2009" name="Genome Res.">
        <title>Comparative genomic analyses of the human fungal pathogens Coccidioides and their relatives.</title>
        <authorList>
            <person name="Sharpton T.J."/>
            <person name="Stajich J.E."/>
            <person name="Rounsley S.D."/>
            <person name="Gardner M.J."/>
            <person name="Wortman J.R."/>
            <person name="Jordar V.S."/>
            <person name="Maiti R."/>
            <person name="Kodira C.D."/>
            <person name="Neafsey D.E."/>
            <person name="Zeng Q."/>
            <person name="Hung C.-Y."/>
            <person name="McMahan C."/>
            <person name="Muszewska A."/>
            <person name="Grynberg M."/>
            <person name="Mandel M.A."/>
            <person name="Kellner E.M."/>
            <person name="Barker B.M."/>
            <person name="Galgiani J.N."/>
            <person name="Orbach M.J."/>
            <person name="Kirkland T.N."/>
            <person name="Cole G.T."/>
            <person name="Henn M.R."/>
            <person name="Birren B.W."/>
            <person name="Taylor J.W."/>
        </authorList>
    </citation>
    <scope>NUCLEOTIDE SEQUENCE [LARGE SCALE GENOMIC DNA]</scope>
    <source>
        <strain evidence="2">RS</strain>
    </source>
</reference>
<gene>
    <name evidence="1" type="ORF">CIMG_04375</name>
</gene>
<proteinExistence type="predicted"/>
<dbReference type="GeneID" id="4564181"/>
<dbReference type="RefSeq" id="XP_001244934.2">
    <property type="nucleotide sequence ID" value="XM_001244933.2"/>
</dbReference>
<sequence>MLFSKKVGTLDLKRGARSLVDYVIESRLESHMDRRRTANRYASSAVSLGVKLSHTGLSQISLQRPTKNKIGRTTPPPDSDLQGGDCTIFNPTLNPWGLSRLTLVAVASTESELNLSIKSALTEIDILATMGLIELHIGIPRSTKQRYRDLAKNMDREFRANLKFHVS</sequence>